<evidence type="ECO:0000256" key="3">
    <source>
        <dbReference type="ARBA" id="ARBA00023163"/>
    </source>
</evidence>
<keyword evidence="1" id="KW-0805">Transcription regulation</keyword>
<name>A0A9X3E3N5_9HYPH</name>
<evidence type="ECO:0000259" key="4">
    <source>
        <dbReference type="PROSITE" id="PS50937"/>
    </source>
</evidence>
<feature type="domain" description="HTH merR-type" evidence="4">
    <location>
        <begin position="4"/>
        <end position="73"/>
    </location>
</feature>
<comment type="caution">
    <text evidence="5">The sequence shown here is derived from an EMBL/GenBank/DDBJ whole genome shotgun (WGS) entry which is preliminary data.</text>
</comment>
<protein>
    <submittedName>
        <fullName evidence="5">Helix-turn-helix domain-containing protein</fullName>
    </submittedName>
</protein>
<keyword evidence="3" id="KW-0804">Transcription</keyword>
<accession>A0A9X3E3N5</accession>
<organism evidence="5 6">
    <name type="scientific">Kaistia nematophila</name>
    <dbReference type="NCBI Taxonomy" id="2994654"/>
    <lineage>
        <taxon>Bacteria</taxon>
        <taxon>Pseudomonadati</taxon>
        <taxon>Pseudomonadota</taxon>
        <taxon>Alphaproteobacteria</taxon>
        <taxon>Hyphomicrobiales</taxon>
        <taxon>Kaistiaceae</taxon>
        <taxon>Kaistia</taxon>
    </lineage>
</organism>
<dbReference type="PROSITE" id="PS50937">
    <property type="entry name" value="HTH_MERR_2"/>
    <property type="match status" value="1"/>
</dbReference>
<dbReference type="InterPro" id="IPR015358">
    <property type="entry name" value="Tscrpt_reg_MerR_DNA-bd"/>
</dbReference>
<dbReference type="PROSITE" id="PS00552">
    <property type="entry name" value="HTH_MERR_1"/>
    <property type="match status" value="1"/>
</dbReference>
<dbReference type="PANTHER" id="PTHR30204">
    <property type="entry name" value="REDOX-CYCLING DRUG-SENSING TRANSCRIPTIONAL ACTIVATOR SOXR"/>
    <property type="match status" value="1"/>
</dbReference>
<evidence type="ECO:0000313" key="6">
    <source>
        <dbReference type="Proteomes" id="UP001144805"/>
    </source>
</evidence>
<dbReference type="InterPro" id="IPR009061">
    <property type="entry name" value="DNA-bd_dom_put_sf"/>
</dbReference>
<keyword evidence="2" id="KW-0238">DNA-binding</keyword>
<proteinExistence type="predicted"/>
<dbReference type="Pfam" id="PF09278">
    <property type="entry name" value="MerR-DNA-bind"/>
    <property type="match status" value="1"/>
</dbReference>
<dbReference type="PRINTS" id="PR00040">
    <property type="entry name" value="HTHMERR"/>
</dbReference>
<keyword evidence="6" id="KW-1185">Reference proteome</keyword>
<dbReference type="SMART" id="SM00422">
    <property type="entry name" value="HTH_MERR"/>
    <property type="match status" value="1"/>
</dbReference>
<dbReference type="AlphaFoldDB" id="A0A9X3E3N5"/>
<reference evidence="5" key="1">
    <citation type="submission" date="2022-11" db="EMBL/GenBank/DDBJ databases">
        <title>Biodiversity and phylogenetic relationships of bacteria.</title>
        <authorList>
            <person name="Machado R.A.R."/>
            <person name="Bhat A."/>
            <person name="Loulou A."/>
            <person name="Kallel S."/>
        </authorList>
    </citation>
    <scope>NUCLEOTIDE SEQUENCE</scope>
    <source>
        <strain evidence="5">K-TC2</strain>
    </source>
</reference>
<evidence type="ECO:0000256" key="2">
    <source>
        <dbReference type="ARBA" id="ARBA00023125"/>
    </source>
</evidence>
<sequence length="141" mass="15927">MSRTIPIGTVSRETGIKVPTIRYYEEVGLLPSPARTDSNRRSYDAAAVQRLRFIRHARELGFEVEAIRQLLTLSDQPERSCADVDIIARSHLAEIDEKIAKLTALRSEVQRMVDEGEHGRVAECRVIEVLGDHGACLHERH</sequence>
<dbReference type="Pfam" id="PF00376">
    <property type="entry name" value="MerR"/>
    <property type="match status" value="1"/>
</dbReference>
<evidence type="ECO:0000313" key="5">
    <source>
        <dbReference type="EMBL" id="MCX5570929.1"/>
    </source>
</evidence>
<dbReference type="RefSeq" id="WP_266339887.1">
    <property type="nucleotide sequence ID" value="NZ_JAPKNK010000007.1"/>
</dbReference>
<dbReference type="GO" id="GO:0003677">
    <property type="term" value="F:DNA binding"/>
    <property type="evidence" value="ECO:0007669"/>
    <property type="project" value="UniProtKB-KW"/>
</dbReference>
<evidence type="ECO:0000256" key="1">
    <source>
        <dbReference type="ARBA" id="ARBA00023015"/>
    </source>
</evidence>
<dbReference type="Gene3D" id="1.10.1660.10">
    <property type="match status" value="1"/>
</dbReference>
<dbReference type="CDD" id="cd04785">
    <property type="entry name" value="HTH_CadR-PbrR-like"/>
    <property type="match status" value="1"/>
</dbReference>
<gene>
    <name evidence="5" type="ORF">OSH07_17110</name>
</gene>
<dbReference type="EMBL" id="JAPKNK010000007">
    <property type="protein sequence ID" value="MCX5570929.1"/>
    <property type="molecule type" value="Genomic_DNA"/>
</dbReference>
<dbReference type="InterPro" id="IPR000551">
    <property type="entry name" value="MerR-type_HTH_dom"/>
</dbReference>
<dbReference type="Proteomes" id="UP001144805">
    <property type="component" value="Unassembled WGS sequence"/>
</dbReference>
<dbReference type="PANTHER" id="PTHR30204:SF94">
    <property type="entry name" value="HEAVY METAL-DEPENDENT TRANSCRIPTIONAL REGULATOR HI_0293-RELATED"/>
    <property type="match status" value="1"/>
</dbReference>
<dbReference type="SUPFAM" id="SSF46955">
    <property type="entry name" value="Putative DNA-binding domain"/>
    <property type="match status" value="1"/>
</dbReference>
<dbReference type="GO" id="GO:0003700">
    <property type="term" value="F:DNA-binding transcription factor activity"/>
    <property type="evidence" value="ECO:0007669"/>
    <property type="project" value="InterPro"/>
</dbReference>
<dbReference type="InterPro" id="IPR047057">
    <property type="entry name" value="MerR_fam"/>
</dbReference>